<evidence type="ECO:0000256" key="5">
    <source>
        <dbReference type="ARBA" id="ARBA00023136"/>
    </source>
</evidence>
<evidence type="ECO:0000256" key="2">
    <source>
        <dbReference type="ARBA" id="ARBA00022475"/>
    </source>
</evidence>
<dbReference type="EMBL" id="CP116967">
    <property type="protein sequence ID" value="WNM59787.1"/>
    <property type="molecule type" value="Genomic_DNA"/>
</dbReference>
<keyword evidence="5 7" id="KW-0472">Membrane</keyword>
<reference evidence="8 9" key="1">
    <citation type="submission" date="2023-01" db="EMBL/GenBank/DDBJ databases">
        <title>Cultivation and genomic characterization of new, ubiquitous marine nitrite-oxidizing bacteria from the Nitrospirales.</title>
        <authorList>
            <person name="Mueller A.J."/>
            <person name="Daebeler A."/>
            <person name="Herbold C.W."/>
            <person name="Kirkegaard R.H."/>
            <person name="Daims H."/>
        </authorList>
    </citation>
    <scope>NUCLEOTIDE SEQUENCE [LARGE SCALE GENOMIC DNA]</scope>
    <source>
        <strain evidence="8 9">VA</strain>
    </source>
</reference>
<dbReference type="Proteomes" id="UP001302719">
    <property type="component" value="Chromosome"/>
</dbReference>
<feature type="transmembrane region" description="Helical" evidence="7">
    <location>
        <begin position="261"/>
        <end position="285"/>
    </location>
</feature>
<keyword evidence="9" id="KW-1185">Reference proteome</keyword>
<name>A0AA96JTN7_9BACT</name>
<dbReference type="Gene3D" id="1.10.10.10">
    <property type="entry name" value="Winged helix-like DNA-binding domain superfamily/Winged helix DNA-binding domain"/>
    <property type="match status" value="1"/>
</dbReference>
<dbReference type="InterPro" id="IPR000944">
    <property type="entry name" value="Tscrpt_reg_Rrf2"/>
</dbReference>
<dbReference type="InterPro" id="IPR036390">
    <property type="entry name" value="WH_DNA-bd_sf"/>
</dbReference>
<feature type="transmembrane region" description="Helical" evidence="7">
    <location>
        <begin position="197"/>
        <end position="218"/>
    </location>
</feature>
<feature type="transmembrane region" description="Helical" evidence="7">
    <location>
        <begin position="230"/>
        <end position="255"/>
    </location>
</feature>
<evidence type="ECO:0000256" key="7">
    <source>
        <dbReference type="SAM" id="Phobius"/>
    </source>
</evidence>
<protein>
    <submittedName>
        <fullName evidence="8">YhjD/YihY/BrkB family envelope integrity protein</fullName>
    </submittedName>
</protein>
<dbReference type="NCBIfam" id="TIGR00765">
    <property type="entry name" value="yihY_not_rbn"/>
    <property type="match status" value="1"/>
</dbReference>
<accession>A0AA96JTN7</accession>
<organism evidence="8 9">
    <name type="scientific">Candidatus Nitrospira allomarina</name>
    <dbReference type="NCBI Taxonomy" id="3020900"/>
    <lineage>
        <taxon>Bacteria</taxon>
        <taxon>Pseudomonadati</taxon>
        <taxon>Nitrospirota</taxon>
        <taxon>Nitrospiria</taxon>
        <taxon>Nitrospirales</taxon>
        <taxon>Nitrospiraceae</taxon>
        <taxon>Nitrospira</taxon>
    </lineage>
</organism>
<dbReference type="PANTHER" id="PTHR30213:SF0">
    <property type="entry name" value="UPF0761 MEMBRANE PROTEIN YIHY"/>
    <property type="match status" value="1"/>
</dbReference>
<dbReference type="RefSeq" id="WP_312646640.1">
    <property type="nucleotide sequence ID" value="NZ_CP116967.1"/>
</dbReference>
<dbReference type="KEGG" id="nall:PP769_08535"/>
<feature type="region of interest" description="Disordered" evidence="6">
    <location>
        <begin position="435"/>
        <end position="491"/>
    </location>
</feature>
<keyword evidence="3 7" id="KW-0812">Transmembrane</keyword>
<dbReference type="InterPro" id="IPR036388">
    <property type="entry name" value="WH-like_DNA-bd_sf"/>
</dbReference>
<comment type="subcellular location">
    <subcellularLocation>
        <location evidence="1">Cell membrane</location>
        <topology evidence="1">Multi-pass membrane protein</topology>
    </subcellularLocation>
</comment>
<keyword evidence="4 7" id="KW-1133">Transmembrane helix</keyword>
<proteinExistence type="predicted"/>
<dbReference type="Pfam" id="PF02082">
    <property type="entry name" value="Rrf2"/>
    <property type="match status" value="1"/>
</dbReference>
<dbReference type="GO" id="GO:0005886">
    <property type="term" value="C:plasma membrane"/>
    <property type="evidence" value="ECO:0007669"/>
    <property type="project" value="UniProtKB-SubCell"/>
</dbReference>
<dbReference type="PANTHER" id="PTHR30213">
    <property type="entry name" value="INNER MEMBRANE PROTEIN YHJD"/>
    <property type="match status" value="1"/>
</dbReference>
<evidence type="ECO:0000313" key="9">
    <source>
        <dbReference type="Proteomes" id="UP001302719"/>
    </source>
</evidence>
<dbReference type="InterPro" id="IPR017039">
    <property type="entry name" value="Virul_fac_BrkB"/>
</dbReference>
<evidence type="ECO:0000256" key="1">
    <source>
        <dbReference type="ARBA" id="ARBA00004651"/>
    </source>
</evidence>
<keyword evidence="2" id="KW-1003">Cell membrane</keyword>
<gene>
    <name evidence="8" type="ORF">PP769_08535</name>
</gene>
<dbReference type="AlphaFoldDB" id="A0AA96JTN7"/>
<feature type="transmembrane region" description="Helical" evidence="7">
    <location>
        <begin position="158"/>
        <end position="177"/>
    </location>
</feature>
<feature type="transmembrane region" description="Helical" evidence="7">
    <location>
        <begin position="54"/>
        <end position="73"/>
    </location>
</feature>
<evidence type="ECO:0000313" key="8">
    <source>
        <dbReference type="EMBL" id="WNM59787.1"/>
    </source>
</evidence>
<dbReference type="SUPFAM" id="SSF46785">
    <property type="entry name" value="Winged helix' DNA-binding domain"/>
    <property type="match status" value="1"/>
</dbReference>
<evidence type="ECO:0000256" key="4">
    <source>
        <dbReference type="ARBA" id="ARBA00022989"/>
    </source>
</evidence>
<sequence>MLDQVLRYCQHDVWKEDVNALTGFRQFGVKALRLVLVAVAEFQESVLSIRATSLVYTTLLSLVPFLAVTFSVLKAFGIHQKIQPILAQALDPLGPKGIEITTNIIQFVDNMKVGVLGAVGIAGLFYTTYSLIEKIEEALNSIWRVEAGRPLARRVTDYLSVVLVGPVFVFTAFGLTASAQSHWLVQKILEVQPLGHLMVVLTNLLPFFFMCLVFTFLYKFLPYTKVNFNSALIGGVTAGLLWQVAGLAFASFVVGTGRYSAIYSGFAVLILFLIWLYVGWLIVLAGAQVAYYHQHPSAYLLHLGRKHQTPLFREYLTLSLLTHITRRFLSGKPPLRAEQLARAQGVPLTLVESLIDDLVKGQMVVKGDKPKGLVLAQAPENIPVVEVLRVVQHQLHDGPQAFTVGSDSISRVLIRRDAAVKAALEGMTLRDLVRRQPEVVEEENGMDQAQGEDPGGAAHPESEGEIPGPPNYLQETRQPDPPVVRKGRARS</sequence>
<dbReference type="Pfam" id="PF03631">
    <property type="entry name" value="Virul_fac_BrkB"/>
    <property type="match status" value="1"/>
</dbReference>
<evidence type="ECO:0000256" key="6">
    <source>
        <dbReference type="SAM" id="MobiDB-lite"/>
    </source>
</evidence>
<evidence type="ECO:0000256" key="3">
    <source>
        <dbReference type="ARBA" id="ARBA00022692"/>
    </source>
</evidence>